<proteinExistence type="predicted"/>
<reference evidence="1 2" key="1">
    <citation type="journal article" date="2018" name="ISME J.">
        <title>Endosymbiont genomes yield clues of tubeworm success.</title>
        <authorList>
            <person name="Li Y."/>
            <person name="Liles M.R."/>
            <person name="Halanych K.M."/>
        </authorList>
    </citation>
    <scope>NUCLEOTIDE SEQUENCE [LARGE SCALE GENOMIC DNA]</scope>
    <source>
        <strain evidence="1">A1462</strain>
    </source>
</reference>
<name>A0A370DRX4_9GAMM</name>
<accession>A0A370DRX4</accession>
<dbReference type="Proteomes" id="UP000254771">
    <property type="component" value="Unassembled WGS sequence"/>
</dbReference>
<evidence type="ECO:0000313" key="2">
    <source>
        <dbReference type="Proteomes" id="UP000254771"/>
    </source>
</evidence>
<sequence>MKLLFLLVLLTRNGAGDINVSFVNTETLEQCDLKTLMLSGIFSTAGIDIVESRCIPSQMQFSEFSHASSSNIAHTFYLIHFSDEAVEIQPMPDWRSCMIKQREAGNRTRVYCSSTLQSLLTHEGPESTNP</sequence>
<keyword evidence="2" id="KW-1185">Reference proteome</keyword>
<dbReference type="AlphaFoldDB" id="A0A370DRX4"/>
<organism evidence="1 2">
    <name type="scientific">endosymbiont of Escarpia spicata</name>
    <dbReference type="NCBI Taxonomy" id="2200908"/>
    <lineage>
        <taxon>Bacteria</taxon>
        <taxon>Pseudomonadati</taxon>
        <taxon>Pseudomonadota</taxon>
        <taxon>Gammaproteobacteria</taxon>
        <taxon>sulfur-oxidizing symbionts</taxon>
    </lineage>
</organism>
<comment type="caution">
    <text evidence="1">The sequence shown here is derived from an EMBL/GenBank/DDBJ whole genome shotgun (WGS) entry which is preliminary data.</text>
</comment>
<protein>
    <submittedName>
        <fullName evidence="1">Uncharacterized protein</fullName>
    </submittedName>
</protein>
<gene>
    <name evidence="1" type="ORF">DIZ78_02525</name>
</gene>
<evidence type="ECO:0000313" key="1">
    <source>
        <dbReference type="EMBL" id="RDH87467.1"/>
    </source>
</evidence>
<dbReference type="EMBL" id="QFXE01000005">
    <property type="protein sequence ID" value="RDH87467.1"/>
    <property type="molecule type" value="Genomic_DNA"/>
</dbReference>